<dbReference type="SMART" id="SM00028">
    <property type="entry name" value="TPR"/>
    <property type="match status" value="3"/>
</dbReference>
<dbReference type="InterPro" id="IPR051685">
    <property type="entry name" value="Ycf3/AcsC/BcsC/TPR_MFPF"/>
</dbReference>
<keyword evidence="2 3" id="KW-0802">TPR repeat</keyword>
<dbReference type="Proteomes" id="UP000248857">
    <property type="component" value="Unassembled WGS sequence"/>
</dbReference>
<feature type="repeat" description="TPR" evidence="3">
    <location>
        <begin position="329"/>
        <end position="362"/>
    </location>
</feature>
<keyword evidence="1" id="KW-0677">Repeat</keyword>
<gene>
    <name evidence="4" type="ORF">C1752_03385</name>
</gene>
<dbReference type="AlphaFoldDB" id="A0A2W1JFZ7"/>
<dbReference type="EMBL" id="PQWO01000009">
    <property type="protein sequence ID" value="PZD72550.1"/>
    <property type="molecule type" value="Genomic_DNA"/>
</dbReference>
<dbReference type="PANTHER" id="PTHR44943:SF8">
    <property type="entry name" value="TPR REPEAT-CONTAINING PROTEIN MJ0263"/>
    <property type="match status" value="1"/>
</dbReference>
<evidence type="ECO:0000313" key="5">
    <source>
        <dbReference type="Proteomes" id="UP000248857"/>
    </source>
</evidence>
<proteinExistence type="predicted"/>
<evidence type="ECO:0000256" key="2">
    <source>
        <dbReference type="ARBA" id="ARBA00022803"/>
    </source>
</evidence>
<keyword evidence="5" id="KW-1185">Reference proteome</keyword>
<dbReference type="SUPFAM" id="SSF52540">
    <property type="entry name" value="P-loop containing nucleoside triphosphate hydrolases"/>
    <property type="match status" value="1"/>
</dbReference>
<dbReference type="OrthoDB" id="581260at2"/>
<dbReference type="PANTHER" id="PTHR44943">
    <property type="entry name" value="CELLULOSE SYNTHASE OPERON PROTEIN C"/>
    <property type="match status" value="1"/>
</dbReference>
<dbReference type="RefSeq" id="WP_110986835.1">
    <property type="nucleotide sequence ID" value="NZ_CAWNWM010000009.1"/>
</dbReference>
<dbReference type="Pfam" id="PF13432">
    <property type="entry name" value="TPR_16"/>
    <property type="match status" value="2"/>
</dbReference>
<accession>A0A2W1JFZ7</accession>
<dbReference type="PROSITE" id="PS50005">
    <property type="entry name" value="TPR"/>
    <property type="match status" value="1"/>
</dbReference>
<evidence type="ECO:0000256" key="1">
    <source>
        <dbReference type="ARBA" id="ARBA00022737"/>
    </source>
</evidence>
<protein>
    <submittedName>
        <fullName evidence="4">Uncharacterized protein</fullName>
    </submittedName>
</protein>
<organism evidence="4 5">
    <name type="scientific">Acaryochloris thomasi RCC1774</name>
    <dbReference type="NCBI Taxonomy" id="1764569"/>
    <lineage>
        <taxon>Bacteria</taxon>
        <taxon>Bacillati</taxon>
        <taxon>Cyanobacteriota</taxon>
        <taxon>Cyanophyceae</taxon>
        <taxon>Acaryochloridales</taxon>
        <taxon>Acaryochloridaceae</taxon>
        <taxon>Acaryochloris</taxon>
        <taxon>Acaryochloris thomasi</taxon>
    </lineage>
</organism>
<sequence length="449" mass="49523">MIKNIPIFNLLSIGHRGVGKSVFLAGTYADVRSGRQADSGYIRFEGANDQTQAQLEELLDYMEQTGQYPPPTLKMTDFTFRGTPRRRHDQTLCEFRWADVPGEICRPTHPDFEAMLLNSHGCCMFIDAVALVQDLNYPTQLDEMAQQAEAMASLAAQSGLKYLFALILTKCDLLPAGSANLIDIEQRLRPLTTRLDAARAVYRQFYSSVSIISSGKTSVAVARNTSAPISWMLSELYSASRTRTLLKLGNGCEKALLKTQLPPLLGQSANLMPKALAAFGIAAVGMGLWLGGSQLQFQAGQAQSSPLQEQASLEVRRYEKALKKNAQDGEALLRLVDLHREQEQYESAVGYLERLIALQPGNFNLYFSKADLYAAMNRKDKEEAAYDQVLAQQNDNVTALTNKAILRSTQGDVETARTLFAKAEANAPDGKLRQTIQAVANDMLNPSDQ</sequence>
<dbReference type="InterPro" id="IPR011990">
    <property type="entry name" value="TPR-like_helical_dom_sf"/>
</dbReference>
<dbReference type="Gene3D" id="3.40.50.300">
    <property type="entry name" value="P-loop containing nucleotide triphosphate hydrolases"/>
    <property type="match status" value="1"/>
</dbReference>
<comment type="caution">
    <text evidence="4">The sequence shown here is derived from an EMBL/GenBank/DDBJ whole genome shotgun (WGS) entry which is preliminary data.</text>
</comment>
<evidence type="ECO:0000313" key="4">
    <source>
        <dbReference type="EMBL" id="PZD72550.1"/>
    </source>
</evidence>
<dbReference type="InterPro" id="IPR027417">
    <property type="entry name" value="P-loop_NTPase"/>
</dbReference>
<name>A0A2W1JFZ7_9CYAN</name>
<evidence type="ECO:0000256" key="3">
    <source>
        <dbReference type="PROSITE-ProRule" id="PRU00339"/>
    </source>
</evidence>
<dbReference type="SUPFAM" id="SSF48452">
    <property type="entry name" value="TPR-like"/>
    <property type="match status" value="1"/>
</dbReference>
<reference evidence="4 5" key="1">
    <citation type="journal article" date="2018" name="Sci. Rep.">
        <title>A novel species of the marine cyanobacterium Acaryochloris with a unique pigment content and lifestyle.</title>
        <authorList>
            <person name="Partensky F."/>
            <person name="Six C."/>
            <person name="Ratin M."/>
            <person name="Garczarek L."/>
            <person name="Vaulot D."/>
            <person name="Probert I."/>
            <person name="Calteau A."/>
            <person name="Gourvil P."/>
            <person name="Marie D."/>
            <person name="Grebert T."/>
            <person name="Bouchier C."/>
            <person name="Le Panse S."/>
            <person name="Gachenot M."/>
            <person name="Rodriguez F."/>
            <person name="Garrido J.L."/>
        </authorList>
    </citation>
    <scope>NUCLEOTIDE SEQUENCE [LARGE SCALE GENOMIC DNA]</scope>
    <source>
        <strain evidence="4 5">RCC1774</strain>
    </source>
</reference>
<dbReference type="InterPro" id="IPR019734">
    <property type="entry name" value="TPR_rpt"/>
</dbReference>
<dbReference type="Gene3D" id="1.25.40.10">
    <property type="entry name" value="Tetratricopeptide repeat domain"/>
    <property type="match status" value="1"/>
</dbReference>